<evidence type="ECO:0000313" key="1">
    <source>
        <dbReference type="EMBL" id="KAF7350770.1"/>
    </source>
</evidence>
<sequence>MAGIPAVLLPSALDRLPPSIRRVAKAACALDSSLEDANALVEILNNTTESNLGQFLPVFFAFLHPSLIPTSQDLDVAALSFRNVHRVHSAQQALNAVYRLEIPAAAQSSLLSRAFAWLQFFLMFEEYLPTVAAFDAGNSCVNFIIFSQTLNEKSLGLMIASTRFFALVARAWNLLLTFEDHELQLLGLQCVFAFTDSLDEASHCREELIEGAGHTLDDLAALVAETISLIVASKDRPMSLQSGDLLDKVLDFVLKFDGLEPMPTTRMLPPLCAAMISQRLVERLTIALCALVETTITASVSSSALDKALLILAYIFLSPGGYRNIPDTAKTGFFRVVIAVGRRQLPAQHFKVILGQMFAPATVYYTVLSGISEAFREVEGLALSEPFRQSTVF</sequence>
<proteinExistence type="predicted"/>
<evidence type="ECO:0000313" key="2">
    <source>
        <dbReference type="Proteomes" id="UP000623467"/>
    </source>
</evidence>
<accession>A0A8H7CUI0</accession>
<dbReference type="OrthoDB" id="3065134at2759"/>
<dbReference type="Proteomes" id="UP000623467">
    <property type="component" value="Unassembled WGS sequence"/>
</dbReference>
<organism evidence="1 2">
    <name type="scientific">Mycena sanguinolenta</name>
    <dbReference type="NCBI Taxonomy" id="230812"/>
    <lineage>
        <taxon>Eukaryota</taxon>
        <taxon>Fungi</taxon>
        <taxon>Dikarya</taxon>
        <taxon>Basidiomycota</taxon>
        <taxon>Agaricomycotina</taxon>
        <taxon>Agaricomycetes</taxon>
        <taxon>Agaricomycetidae</taxon>
        <taxon>Agaricales</taxon>
        <taxon>Marasmiineae</taxon>
        <taxon>Mycenaceae</taxon>
        <taxon>Mycena</taxon>
    </lineage>
</organism>
<comment type="caution">
    <text evidence="1">The sequence shown here is derived from an EMBL/GenBank/DDBJ whole genome shotgun (WGS) entry which is preliminary data.</text>
</comment>
<dbReference type="AlphaFoldDB" id="A0A8H7CUI0"/>
<reference evidence="1" key="1">
    <citation type="submission" date="2020-05" db="EMBL/GenBank/DDBJ databases">
        <title>Mycena genomes resolve the evolution of fungal bioluminescence.</title>
        <authorList>
            <person name="Tsai I.J."/>
        </authorList>
    </citation>
    <scope>NUCLEOTIDE SEQUENCE</scope>
    <source>
        <strain evidence="1">160909Yilan</strain>
    </source>
</reference>
<keyword evidence="2" id="KW-1185">Reference proteome</keyword>
<protein>
    <submittedName>
        <fullName evidence="1">Uncharacterized protein</fullName>
    </submittedName>
</protein>
<dbReference type="EMBL" id="JACAZH010000014">
    <property type="protein sequence ID" value="KAF7350770.1"/>
    <property type="molecule type" value="Genomic_DNA"/>
</dbReference>
<name>A0A8H7CUI0_9AGAR</name>
<gene>
    <name evidence="1" type="ORF">MSAN_01638200</name>
</gene>